<keyword evidence="4" id="KW-0808">Transferase</keyword>
<feature type="region of interest" description="Disordered" evidence="10">
    <location>
        <begin position="878"/>
        <end position="904"/>
    </location>
</feature>
<dbReference type="Pfam" id="PF22956">
    <property type="entry name" value="VPS15-like_hel"/>
    <property type="match status" value="1"/>
</dbReference>
<proteinExistence type="predicted"/>
<feature type="compositionally biased region" description="Basic residues" evidence="10">
    <location>
        <begin position="878"/>
        <end position="887"/>
    </location>
</feature>
<feature type="region of interest" description="Disordered" evidence="10">
    <location>
        <begin position="1512"/>
        <end position="1545"/>
    </location>
</feature>
<accession>A0A8H3F341</accession>
<keyword evidence="5" id="KW-0677">Repeat</keyword>
<dbReference type="Gene3D" id="2.130.10.10">
    <property type="entry name" value="YVTN repeat-like/Quinoprotein amine dehydrogenase"/>
    <property type="match status" value="2"/>
</dbReference>
<dbReference type="GO" id="GO:0016236">
    <property type="term" value="P:macroautophagy"/>
    <property type="evidence" value="ECO:0007669"/>
    <property type="project" value="InterPro"/>
</dbReference>
<dbReference type="PANTHER" id="PTHR17583:SF0">
    <property type="entry name" value="PHOSPHOINOSITIDE 3-KINASE REGULATORY SUBUNIT 4"/>
    <property type="match status" value="1"/>
</dbReference>
<dbReference type="PROSITE" id="PS50082">
    <property type="entry name" value="WD_REPEATS_2"/>
    <property type="match status" value="1"/>
</dbReference>
<dbReference type="EC" id="2.7.11.1" evidence="1"/>
<dbReference type="InterPro" id="IPR045162">
    <property type="entry name" value="Vps15-like"/>
</dbReference>
<dbReference type="InterPro" id="IPR016024">
    <property type="entry name" value="ARM-type_fold"/>
</dbReference>
<feature type="compositionally biased region" description="Basic and acidic residues" evidence="10">
    <location>
        <begin position="1066"/>
        <end position="1078"/>
    </location>
</feature>
<evidence type="ECO:0000256" key="5">
    <source>
        <dbReference type="ARBA" id="ARBA00022737"/>
    </source>
</evidence>
<dbReference type="InterPro" id="IPR000719">
    <property type="entry name" value="Prot_kinase_dom"/>
</dbReference>
<gene>
    <name evidence="12" type="primary">VPS15</name>
    <name evidence="12" type="ORF">HETSPECPRED_003173</name>
</gene>
<dbReference type="OrthoDB" id="242910at2759"/>
<keyword evidence="2" id="KW-0723">Serine/threonine-protein kinase</keyword>
<evidence type="ECO:0000256" key="6">
    <source>
        <dbReference type="ARBA" id="ARBA00022741"/>
    </source>
</evidence>
<evidence type="ECO:0000256" key="1">
    <source>
        <dbReference type="ARBA" id="ARBA00012513"/>
    </source>
</evidence>
<keyword evidence="3 9" id="KW-0853">WD repeat</keyword>
<dbReference type="FunFam" id="1.25.10.10:FF:000342">
    <property type="entry name" value="Serine/threonine-protein kinase VPS15"/>
    <property type="match status" value="1"/>
</dbReference>
<dbReference type="PROSITE" id="PS50011">
    <property type="entry name" value="PROTEIN_KINASE_DOM"/>
    <property type="match status" value="1"/>
</dbReference>
<organism evidence="12 13">
    <name type="scientific">Heterodermia speciosa</name>
    <dbReference type="NCBI Taxonomy" id="116794"/>
    <lineage>
        <taxon>Eukaryota</taxon>
        <taxon>Fungi</taxon>
        <taxon>Dikarya</taxon>
        <taxon>Ascomycota</taxon>
        <taxon>Pezizomycotina</taxon>
        <taxon>Lecanoromycetes</taxon>
        <taxon>OSLEUM clade</taxon>
        <taxon>Lecanoromycetidae</taxon>
        <taxon>Caliciales</taxon>
        <taxon>Physciaceae</taxon>
        <taxon>Heterodermia</taxon>
    </lineage>
</organism>
<dbReference type="PROSITE" id="PS50294">
    <property type="entry name" value="WD_REPEATS_REGION"/>
    <property type="match status" value="1"/>
</dbReference>
<feature type="compositionally biased region" description="Low complexity" evidence="10">
    <location>
        <begin position="1041"/>
        <end position="1053"/>
    </location>
</feature>
<feature type="compositionally biased region" description="Basic and acidic residues" evidence="10">
    <location>
        <begin position="1435"/>
        <end position="1444"/>
    </location>
</feature>
<keyword evidence="7 12" id="KW-0418">Kinase</keyword>
<comment type="caution">
    <text evidence="12">The sequence shown here is derived from an EMBL/GenBank/DDBJ whole genome shotgun (WGS) entry which is preliminary data.</text>
</comment>
<evidence type="ECO:0000256" key="9">
    <source>
        <dbReference type="PROSITE-ProRule" id="PRU00221"/>
    </source>
</evidence>
<evidence type="ECO:0000256" key="10">
    <source>
        <dbReference type="SAM" id="MobiDB-lite"/>
    </source>
</evidence>
<evidence type="ECO:0000256" key="7">
    <source>
        <dbReference type="ARBA" id="ARBA00022777"/>
    </source>
</evidence>
<dbReference type="InterPro" id="IPR055231">
    <property type="entry name" value="2AA_helical"/>
</dbReference>
<dbReference type="PANTHER" id="PTHR17583">
    <property type="entry name" value="PHOSPHOINOSITIDE 3-KINASE REGULATORY SUBUNIT 4"/>
    <property type="match status" value="1"/>
</dbReference>
<dbReference type="GO" id="GO:0071561">
    <property type="term" value="C:nucleus-vacuole junction"/>
    <property type="evidence" value="ECO:0007669"/>
    <property type="project" value="TreeGrafter"/>
</dbReference>
<dbReference type="Pfam" id="PF00400">
    <property type="entry name" value="WD40"/>
    <property type="match status" value="2"/>
</dbReference>
<keyword evidence="13" id="KW-1185">Reference proteome</keyword>
<evidence type="ECO:0000256" key="2">
    <source>
        <dbReference type="ARBA" id="ARBA00022527"/>
    </source>
</evidence>
<dbReference type="SUPFAM" id="SSF48371">
    <property type="entry name" value="ARM repeat"/>
    <property type="match status" value="1"/>
</dbReference>
<feature type="region of interest" description="Disordered" evidence="10">
    <location>
        <begin position="925"/>
        <end position="1078"/>
    </location>
</feature>
<reference evidence="12" key="1">
    <citation type="submission" date="2021-03" db="EMBL/GenBank/DDBJ databases">
        <authorList>
            <person name="Tagirdzhanova G."/>
        </authorList>
    </citation>
    <scope>NUCLEOTIDE SEQUENCE</scope>
</reference>
<dbReference type="FunFam" id="1.10.510.10:FF:000497">
    <property type="entry name" value="Phosphoinositide 3-kinase regulatory subunit"/>
    <property type="match status" value="1"/>
</dbReference>
<feature type="compositionally biased region" description="Polar residues" evidence="10">
    <location>
        <begin position="997"/>
        <end position="1010"/>
    </location>
</feature>
<dbReference type="GO" id="GO:0004674">
    <property type="term" value="F:protein serine/threonine kinase activity"/>
    <property type="evidence" value="ECO:0007669"/>
    <property type="project" value="UniProtKB-KW"/>
</dbReference>
<evidence type="ECO:0000256" key="8">
    <source>
        <dbReference type="ARBA" id="ARBA00022840"/>
    </source>
</evidence>
<evidence type="ECO:0000313" key="13">
    <source>
        <dbReference type="Proteomes" id="UP000664521"/>
    </source>
</evidence>
<dbReference type="GO" id="GO:0005770">
    <property type="term" value="C:late endosome"/>
    <property type="evidence" value="ECO:0007669"/>
    <property type="project" value="TreeGrafter"/>
</dbReference>
<dbReference type="Pfam" id="PF00069">
    <property type="entry name" value="Pkinase"/>
    <property type="match status" value="1"/>
</dbReference>
<keyword evidence="8" id="KW-0067">ATP-binding</keyword>
<dbReference type="Gene3D" id="1.25.10.10">
    <property type="entry name" value="Leucine-rich Repeat Variant"/>
    <property type="match status" value="1"/>
</dbReference>
<feature type="domain" description="Protein kinase" evidence="11">
    <location>
        <begin position="25"/>
        <end position="305"/>
    </location>
</feature>
<dbReference type="Proteomes" id="UP000664521">
    <property type="component" value="Unassembled WGS sequence"/>
</dbReference>
<feature type="compositionally biased region" description="Basic and acidic residues" evidence="10">
    <location>
        <begin position="1522"/>
        <end position="1536"/>
    </location>
</feature>
<keyword evidence="6" id="KW-0547">Nucleotide-binding</keyword>
<dbReference type="EMBL" id="CAJPDS010000019">
    <property type="protein sequence ID" value="CAF9917194.1"/>
    <property type="molecule type" value="Genomic_DNA"/>
</dbReference>
<dbReference type="GO" id="GO:0005524">
    <property type="term" value="F:ATP binding"/>
    <property type="evidence" value="ECO:0007669"/>
    <property type="project" value="UniProtKB-KW"/>
</dbReference>
<dbReference type="InterPro" id="IPR036322">
    <property type="entry name" value="WD40_repeat_dom_sf"/>
</dbReference>
<feature type="repeat" description="WD" evidence="9">
    <location>
        <begin position="1154"/>
        <end position="1186"/>
    </location>
</feature>
<name>A0A8H3F341_9LECA</name>
<evidence type="ECO:0000256" key="4">
    <source>
        <dbReference type="ARBA" id="ARBA00022679"/>
    </source>
</evidence>
<dbReference type="GO" id="GO:0006623">
    <property type="term" value="P:protein targeting to vacuole"/>
    <property type="evidence" value="ECO:0007669"/>
    <property type="project" value="TreeGrafter"/>
</dbReference>
<dbReference type="GO" id="GO:0034272">
    <property type="term" value="C:phosphatidylinositol 3-kinase complex, class III, type II"/>
    <property type="evidence" value="ECO:0007669"/>
    <property type="project" value="TreeGrafter"/>
</dbReference>
<dbReference type="PROSITE" id="PS00108">
    <property type="entry name" value="PROTEIN_KINASE_ST"/>
    <property type="match status" value="1"/>
</dbReference>
<evidence type="ECO:0000259" key="11">
    <source>
        <dbReference type="PROSITE" id="PS50011"/>
    </source>
</evidence>
<feature type="compositionally biased region" description="Basic and acidic residues" evidence="10">
    <location>
        <begin position="1011"/>
        <end position="1022"/>
    </location>
</feature>
<dbReference type="InterPro" id="IPR001680">
    <property type="entry name" value="WD40_rpt"/>
</dbReference>
<dbReference type="InterPro" id="IPR015943">
    <property type="entry name" value="WD40/YVTN_repeat-like_dom_sf"/>
</dbReference>
<dbReference type="SUPFAM" id="SSF50978">
    <property type="entry name" value="WD40 repeat-like"/>
    <property type="match status" value="1"/>
</dbReference>
<dbReference type="GO" id="GO:0045324">
    <property type="term" value="P:late endosome to vacuole transport"/>
    <property type="evidence" value="ECO:0007669"/>
    <property type="project" value="InterPro"/>
</dbReference>
<dbReference type="GO" id="GO:0034271">
    <property type="term" value="C:phosphatidylinositol 3-kinase complex, class III, type I"/>
    <property type="evidence" value="ECO:0007669"/>
    <property type="project" value="TreeGrafter"/>
</dbReference>
<sequence>MGQTFSIATLSAAPAGIQVSELSDLTYEKSLGTARFMKCIRARHHHGLVVVKLVIKPFPQLDLGNYVKAIRHERDALADVPNALGYQRILETGTNGFLIRQYMYSSLYDRLSTRPFLEDIERKWLAFQLLCGLRDCHARSVYHGDIKTENILVTSWNWLYITDFSSSYKKTYLPEDNPADFSYYFDTSGRRTCYLAPERFLGAGDKDDGRGVTWAMDVFSVGCVIAELFLESPIFTLSQLYKYRKKEYDPELVFLNKIQDKVIRELVSHMIQLEPESRYTAEDYLNFWRRKAFPEYFYSFLHQYMGHITDPSSGRAPVMPETDNFGESDDRIDRLYYDFDKIAYFLGYEGNQEERKAPLGLEAVSVDTFPVQIDIPNNRHYASSIGRHTVDDGSLIFLTLVVSSVRSTARSTARVRACDLMLAFAERITDEAKLDRVLPYIVAMFNDRADIVKVAALRTMTQLLDLVTVVSPVNAYVFTEYIRPRLQHFVLGQGSKVKPLVRATYGSCLASLAHTSGRILDIVQALRVDGSIPTNDPEAEAGVAPSSAYQALFDVAKQEISEHFEAHTKALLTDHDPSVRRAFLGSVSSLCVFFGSSKASDVVLSHLNTYLNDKGWMLKCAFFNTIVGVATFVGGTSLEEFMLPLMIQALTDPEEFVVQKVLSSFASMAELGLFKRSTIWEMVDIIARFLSHPNMWIREATAHFVSASTRFLAAADVYCIILPLIQPYLKAPIITFQETDILDAIKKPLSRLVFDTAISWAKKGHGGLFWKPVLSQKTFSFSSSEYALPTISSKDLHPNALGRVAKNEEDEQWLTRLRTLSMGAEDEFKLLALREYIWRVANNETKDGGKATPLKLNDILSLKELHVTPQTVFFEKHKKQRSIRRRLSRTDQSPQTKVGRASSAAPVTIADALLDASTTIDDTLTRRKASRTSVARDLLDSNSPSRFSGSNVRRESSNPSSPLSSSPAGRQITKDLSGLTTSPEFRRPSKLHLPHGNGSNHSDGTSTPTDSLRDGIGSDRGHGLKHRSSAINLLNRRENTKTLAETSTTSTNAFGKVDGPFSQDSTRAEENKKSDSLEEKVDIGNQIRAGHTYDGNDPTVLKLLDMLASENYALEMSEFGPLVTPINRRHQMKQTDGQEYKKLWRPEGVLVASFGEHTGPINRVIASPDHIFFTTGSDDGTVKVWDSLRLERNLAHRSRQTHKHAENARVLCIAFIENTHTFASCATDGSVHVVKVDCVCIGETTKYGKLKLLRQYQLPDGEHAIWLENIKVDARSVLILATNKSRVVAVDLRSMTILYTLYNPIHHGTPTCFCVDGKVGWLLLGTSHGILDLWDLRFRLRIKAWGLSGGTPIHKIVIHPFKGRGHWVSVAGGTGQTEITVWDIEKTQCREVFRAGSHRVSSKENIKAYDAWNVDDEKPEVMLRRFAKPLETSEDNDRGPDRGVRALAVGTDGPEDGREAKYGFYLTGGSDKRLRFWDVTRIEQSMVVSGLEAEDSQPKYATTHPTTMLAIHSQKGNQGSSGDRDAGGKGKEDAKKIKSKAPRSTVISAQQRALLKSHLDDIRDVCILERPVGMTVSVDRKGVIYVFQ</sequence>
<dbReference type="SUPFAM" id="SSF56112">
    <property type="entry name" value="Protein kinase-like (PK-like)"/>
    <property type="match status" value="1"/>
</dbReference>
<dbReference type="SMART" id="SM00220">
    <property type="entry name" value="S_TKc"/>
    <property type="match status" value="1"/>
</dbReference>
<evidence type="ECO:0000313" key="12">
    <source>
        <dbReference type="EMBL" id="CAF9917194.1"/>
    </source>
</evidence>
<dbReference type="Gene3D" id="1.10.510.10">
    <property type="entry name" value="Transferase(Phosphotransferase) domain 1"/>
    <property type="match status" value="1"/>
</dbReference>
<dbReference type="CDD" id="cd13980">
    <property type="entry name" value="STKc_Vps15"/>
    <property type="match status" value="1"/>
</dbReference>
<feature type="compositionally biased region" description="Polar residues" evidence="10">
    <location>
        <begin position="940"/>
        <end position="951"/>
    </location>
</feature>
<dbReference type="InterPro" id="IPR008271">
    <property type="entry name" value="Ser/Thr_kinase_AS"/>
</dbReference>
<feature type="compositionally biased region" description="Low complexity" evidence="10">
    <location>
        <begin position="957"/>
        <end position="967"/>
    </location>
</feature>
<dbReference type="SMART" id="SM00320">
    <property type="entry name" value="WD40"/>
    <property type="match status" value="5"/>
</dbReference>
<dbReference type="InterPro" id="IPR011989">
    <property type="entry name" value="ARM-like"/>
</dbReference>
<protein>
    <recommendedName>
        <fullName evidence="1">non-specific serine/threonine protein kinase</fullName>
        <ecNumber evidence="1">2.7.11.1</ecNumber>
    </recommendedName>
</protein>
<evidence type="ECO:0000256" key="3">
    <source>
        <dbReference type="ARBA" id="ARBA00022574"/>
    </source>
</evidence>
<dbReference type="InterPro" id="IPR011009">
    <property type="entry name" value="Kinase-like_dom_sf"/>
</dbReference>
<feature type="region of interest" description="Disordered" evidence="10">
    <location>
        <begin position="1430"/>
        <end position="1452"/>
    </location>
</feature>